<evidence type="ECO:0000313" key="4">
    <source>
        <dbReference type="EMBL" id="DAZ92740.1"/>
    </source>
</evidence>
<dbReference type="SUPFAM" id="SSF54197">
    <property type="entry name" value="HIT-like"/>
    <property type="match status" value="1"/>
</dbReference>
<dbReference type="GO" id="GO:0000398">
    <property type="term" value="P:mRNA splicing, via spliceosome"/>
    <property type="evidence" value="ECO:0007669"/>
    <property type="project" value="TreeGrafter"/>
</dbReference>
<reference evidence="5" key="2">
    <citation type="journal article" date="2023" name="Microbiol Resour">
        <title>Decontamination and Annotation of the Draft Genome Sequence of the Oomycete Lagenidium giganteum ARSEF 373.</title>
        <authorList>
            <person name="Morgan W.R."/>
            <person name="Tartar A."/>
        </authorList>
    </citation>
    <scope>NUCLEOTIDE SEQUENCE</scope>
    <source>
        <strain evidence="5">ARSEF 373</strain>
    </source>
</reference>
<accession>A0AAV2YM77</accession>
<dbReference type="InterPro" id="IPR036265">
    <property type="entry name" value="HIT-like_sf"/>
</dbReference>
<sequence length="602" mass="66827">MDDTIDALHEEFASSRKETAMPKILLCGNVNGQWPLVLERVRKLNSGKGPAFDLLVCVGRVFPLPSDAAFPVATYVVPANEDESMLNVDERQAAVYQRMAQHVASGSTAPMEIVKNCFMLGNQGVATVHGLKIAFLSGTLSGSSDDCSRSPLLHHARETVQQFWSQLADAEPKALEGVDFFFSAEYPANFQRLLGAQQVPEQVQKVDGSLAVTDAVRCIRPKYHIVSQPDDGTARGIFFQRLPYVSESESGHKHITRLIGLCGVNTLKDKSKKYLHALQVASTNGATVDDKGVELPPGTTKDPYVAAEPTQQAPTSPPNKRRRTDAAPSRLSAEQVAQLTSKANAAGNQFFYDQRLADRGQRAAQRDQERQQRSRGPPVPQRTECWFCLATPSVERHLIVSIGQEAYLAIPKGAINADHLLIVPIEHEPSMTKLSASAEKEVERFKTQLGKLFAAEGKELIVFDRNVATLGATHCHLQLVGLPTAKARMTRRVFEVEGDKYNVGFSSLSDKADLRAAVQDRSYFYAEVPHEDTAHERVRLLHMVDGKHYVQFGRHAAACALEVPRRANWKFCVVPKPEEEEMTQAFRKRWKPFDFTLEDDDE</sequence>
<protein>
    <submittedName>
        <fullName evidence="5">Uncharacterized protein</fullName>
    </submittedName>
</protein>
<dbReference type="PANTHER" id="PTHR12072">
    <property type="entry name" value="CWF19, CELL CYCLE CONTROL PROTEIN"/>
    <property type="match status" value="1"/>
</dbReference>
<dbReference type="Gene3D" id="3.30.428.10">
    <property type="entry name" value="HIT-like"/>
    <property type="match status" value="1"/>
</dbReference>
<dbReference type="Pfam" id="PF04676">
    <property type="entry name" value="CwfJ_C_2"/>
    <property type="match status" value="1"/>
</dbReference>
<feature type="compositionally biased region" description="Basic and acidic residues" evidence="1">
    <location>
        <begin position="358"/>
        <end position="372"/>
    </location>
</feature>
<name>A0AAV2YM77_9STRA</name>
<dbReference type="Proteomes" id="UP001146120">
    <property type="component" value="Unassembled WGS sequence"/>
</dbReference>
<organism evidence="5 6">
    <name type="scientific">Lagenidium giganteum</name>
    <dbReference type="NCBI Taxonomy" id="4803"/>
    <lineage>
        <taxon>Eukaryota</taxon>
        <taxon>Sar</taxon>
        <taxon>Stramenopiles</taxon>
        <taxon>Oomycota</taxon>
        <taxon>Peronosporomycetes</taxon>
        <taxon>Pythiales</taxon>
        <taxon>Pythiaceae</taxon>
    </lineage>
</organism>
<dbReference type="GO" id="GO:0061632">
    <property type="term" value="F:RNA lariat debranching enzyme activator activity"/>
    <property type="evidence" value="ECO:0007669"/>
    <property type="project" value="TreeGrafter"/>
</dbReference>
<feature type="domain" description="Cwf19-like C-terminal" evidence="3">
    <location>
        <begin position="382"/>
        <end position="494"/>
    </location>
</feature>
<dbReference type="GO" id="GO:0071014">
    <property type="term" value="C:post-mRNA release spliceosomal complex"/>
    <property type="evidence" value="ECO:0007669"/>
    <property type="project" value="TreeGrafter"/>
</dbReference>
<dbReference type="EMBL" id="DAKRPA010000390">
    <property type="protein sequence ID" value="DAZ92740.1"/>
    <property type="molecule type" value="Genomic_DNA"/>
</dbReference>
<evidence type="ECO:0000313" key="5">
    <source>
        <dbReference type="EMBL" id="DAZ94418.1"/>
    </source>
</evidence>
<dbReference type="InterPro" id="IPR040194">
    <property type="entry name" value="Cwf19-like"/>
</dbReference>
<dbReference type="InterPro" id="IPR006767">
    <property type="entry name" value="Cwf19-like_C_dom-2"/>
</dbReference>
<comment type="caution">
    <text evidence="5">The sequence shown here is derived from an EMBL/GenBank/DDBJ whole genome shotgun (WGS) entry which is preliminary data.</text>
</comment>
<dbReference type="InterPro" id="IPR006768">
    <property type="entry name" value="Cwf19-like_C_dom-1"/>
</dbReference>
<gene>
    <name evidence="5" type="ORF">N0F65_002558</name>
    <name evidence="4" type="ORF">N0F65_012306</name>
</gene>
<reference evidence="5" key="1">
    <citation type="submission" date="2022-11" db="EMBL/GenBank/DDBJ databases">
        <authorList>
            <person name="Morgan W.R."/>
            <person name="Tartar A."/>
        </authorList>
    </citation>
    <scope>NUCLEOTIDE SEQUENCE</scope>
    <source>
        <strain evidence="5">ARSEF 373</strain>
    </source>
</reference>
<evidence type="ECO:0000256" key="1">
    <source>
        <dbReference type="SAM" id="MobiDB-lite"/>
    </source>
</evidence>
<feature type="region of interest" description="Disordered" evidence="1">
    <location>
        <begin position="358"/>
        <end position="382"/>
    </location>
</feature>
<feature type="domain" description="Cwf19-like protein C-terminal" evidence="2">
    <location>
        <begin position="508"/>
        <end position="596"/>
    </location>
</feature>
<dbReference type="AlphaFoldDB" id="A0AAV2YM77"/>
<evidence type="ECO:0000259" key="2">
    <source>
        <dbReference type="Pfam" id="PF04676"/>
    </source>
</evidence>
<dbReference type="Pfam" id="PF04677">
    <property type="entry name" value="CwfJ_C_1"/>
    <property type="match status" value="1"/>
</dbReference>
<dbReference type="PANTHER" id="PTHR12072:SF4">
    <property type="entry name" value="CWF19-LIKE PROTEIN 1"/>
    <property type="match status" value="1"/>
</dbReference>
<evidence type="ECO:0000313" key="6">
    <source>
        <dbReference type="Proteomes" id="UP001146120"/>
    </source>
</evidence>
<feature type="region of interest" description="Disordered" evidence="1">
    <location>
        <begin position="287"/>
        <end position="338"/>
    </location>
</feature>
<dbReference type="EMBL" id="DAKRPA010000251">
    <property type="protein sequence ID" value="DAZ94418.1"/>
    <property type="molecule type" value="Genomic_DNA"/>
</dbReference>
<evidence type="ECO:0000259" key="3">
    <source>
        <dbReference type="Pfam" id="PF04677"/>
    </source>
</evidence>
<keyword evidence="6" id="KW-1185">Reference proteome</keyword>
<proteinExistence type="predicted"/>